<proteinExistence type="predicted"/>
<protein>
    <submittedName>
        <fullName evidence="1">Uncharacterized protein</fullName>
    </submittedName>
</protein>
<dbReference type="EMBL" id="QTSX02002842">
    <property type="protein sequence ID" value="KAJ9074985.1"/>
    <property type="molecule type" value="Genomic_DNA"/>
</dbReference>
<accession>A0ACC2TKH7</accession>
<dbReference type="Proteomes" id="UP001165960">
    <property type="component" value="Unassembled WGS sequence"/>
</dbReference>
<organism evidence="1 2">
    <name type="scientific">Entomophthora muscae</name>
    <dbReference type="NCBI Taxonomy" id="34485"/>
    <lineage>
        <taxon>Eukaryota</taxon>
        <taxon>Fungi</taxon>
        <taxon>Fungi incertae sedis</taxon>
        <taxon>Zoopagomycota</taxon>
        <taxon>Entomophthoromycotina</taxon>
        <taxon>Entomophthoromycetes</taxon>
        <taxon>Entomophthorales</taxon>
        <taxon>Entomophthoraceae</taxon>
        <taxon>Entomophthora</taxon>
    </lineage>
</organism>
<evidence type="ECO:0000313" key="1">
    <source>
        <dbReference type="EMBL" id="KAJ9074985.1"/>
    </source>
</evidence>
<reference evidence="1" key="1">
    <citation type="submission" date="2022-04" db="EMBL/GenBank/DDBJ databases">
        <title>Genome of the entomopathogenic fungus Entomophthora muscae.</title>
        <authorList>
            <person name="Elya C."/>
            <person name="Lovett B.R."/>
            <person name="Lee E."/>
            <person name="Macias A.M."/>
            <person name="Hajek A.E."/>
            <person name="De Bivort B.L."/>
            <person name="Kasson M.T."/>
            <person name="De Fine Licht H.H."/>
            <person name="Stajich J.E."/>
        </authorList>
    </citation>
    <scope>NUCLEOTIDE SEQUENCE</scope>
    <source>
        <strain evidence="1">Berkeley</strain>
    </source>
</reference>
<gene>
    <name evidence="1" type="ORF">DSO57_1000926</name>
</gene>
<keyword evidence="2" id="KW-1185">Reference proteome</keyword>
<comment type="caution">
    <text evidence="1">The sequence shown here is derived from an EMBL/GenBank/DDBJ whole genome shotgun (WGS) entry which is preliminary data.</text>
</comment>
<evidence type="ECO:0000313" key="2">
    <source>
        <dbReference type="Proteomes" id="UP001165960"/>
    </source>
</evidence>
<sequence length="142" mass="15915">MRILPTLWLLVPCQILWRFFISPNPTLGPRHYICVPRWTPGFIPKDILAPLPTSFTYRTGVGTLMGNWPDQILIPPACKHANPEILSHSPPLFSRLTNLPSYSDSDNCYDAEDHAMEETIQANNGCLPHSAIFTTRSVTPAC</sequence>
<name>A0ACC2TKH7_9FUNG</name>